<gene>
    <name evidence="2" type="ORF">WKW80_07385</name>
</gene>
<accession>A0ABU8VXK4</accession>
<evidence type="ECO:0000313" key="3">
    <source>
        <dbReference type="Proteomes" id="UP001363010"/>
    </source>
</evidence>
<dbReference type="EMBL" id="JBBKZV010000003">
    <property type="protein sequence ID" value="MEJ8821857.1"/>
    <property type="molecule type" value="Genomic_DNA"/>
</dbReference>
<organism evidence="2 3">
    <name type="scientific">Variovorax humicola</name>
    <dbReference type="NCBI Taxonomy" id="1769758"/>
    <lineage>
        <taxon>Bacteria</taxon>
        <taxon>Pseudomonadati</taxon>
        <taxon>Pseudomonadota</taxon>
        <taxon>Betaproteobacteria</taxon>
        <taxon>Burkholderiales</taxon>
        <taxon>Comamonadaceae</taxon>
        <taxon>Variovorax</taxon>
    </lineage>
</organism>
<feature type="compositionally biased region" description="Low complexity" evidence="1">
    <location>
        <begin position="72"/>
        <end position="81"/>
    </location>
</feature>
<feature type="region of interest" description="Disordered" evidence="1">
    <location>
        <begin position="59"/>
        <end position="81"/>
    </location>
</feature>
<protein>
    <submittedName>
        <fullName evidence="2">Sporulation protein</fullName>
    </submittedName>
</protein>
<evidence type="ECO:0000313" key="2">
    <source>
        <dbReference type="EMBL" id="MEJ8821857.1"/>
    </source>
</evidence>
<keyword evidence="3" id="KW-1185">Reference proteome</keyword>
<sequence length="81" mass="8629">MKTLRVLLAMLVVANLGYFAWTKGALAVFGTVPAAISEREPHRIAQQIRPDALQILKEPPAARVSAPPPDPSAAAAEAETR</sequence>
<name>A0ABU8VXK4_9BURK</name>
<dbReference type="Proteomes" id="UP001363010">
    <property type="component" value="Unassembled WGS sequence"/>
</dbReference>
<dbReference type="RefSeq" id="WP_340362909.1">
    <property type="nucleotide sequence ID" value="NZ_JBBKZV010000003.1"/>
</dbReference>
<evidence type="ECO:0000256" key="1">
    <source>
        <dbReference type="SAM" id="MobiDB-lite"/>
    </source>
</evidence>
<proteinExistence type="predicted"/>
<comment type="caution">
    <text evidence="2">The sequence shown here is derived from an EMBL/GenBank/DDBJ whole genome shotgun (WGS) entry which is preliminary data.</text>
</comment>
<reference evidence="2 3" key="1">
    <citation type="submission" date="2024-03" db="EMBL/GenBank/DDBJ databases">
        <title>Novel species of the genus Variovorax.</title>
        <authorList>
            <person name="Liu Q."/>
            <person name="Xin Y.-H."/>
        </authorList>
    </citation>
    <scope>NUCLEOTIDE SEQUENCE [LARGE SCALE GENOMIC DNA]</scope>
    <source>
        <strain evidence="2 3">KACC 18501</strain>
    </source>
</reference>